<feature type="active site" description="Charge relay system" evidence="8">
    <location>
        <position position="1049"/>
    </location>
</feature>
<comment type="subcellular location">
    <subcellularLocation>
        <location evidence="1 7">Cytoplasm</location>
    </subcellularLocation>
</comment>
<evidence type="ECO:0000256" key="7">
    <source>
        <dbReference type="PIRNR" id="PIRNR036421"/>
    </source>
</evidence>
<evidence type="ECO:0000313" key="11">
    <source>
        <dbReference type="EMBL" id="GLR19642.1"/>
    </source>
</evidence>
<keyword evidence="5 7" id="KW-0378">Hydrolase</keyword>
<feature type="active site" description="Nucleophile" evidence="8">
    <location>
        <position position="990"/>
    </location>
</feature>
<dbReference type="InterPro" id="IPR036034">
    <property type="entry name" value="PDZ_sf"/>
</dbReference>
<dbReference type="InterPro" id="IPR005151">
    <property type="entry name" value="Tail-specific_protease"/>
</dbReference>
<dbReference type="SMART" id="SM00245">
    <property type="entry name" value="TSPc"/>
    <property type="match status" value="1"/>
</dbReference>
<gene>
    <name evidence="11" type="ORF">GCM10007940_42580</name>
</gene>
<dbReference type="EMBL" id="BSOH01000031">
    <property type="protein sequence ID" value="GLR19642.1"/>
    <property type="molecule type" value="Genomic_DNA"/>
</dbReference>
<organism evidence="11 12">
    <name type="scientific">Portibacter lacus</name>
    <dbReference type="NCBI Taxonomy" id="1099794"/>
    <lineage>
        <taxon>Bacteria</taxon>
        <taxon>Pseudomonadati</taxon>
        <taxon>Bacteroidota</taxon>
        <taxon>Saprospiria</taxon>
        <taxon>Saprospirales</taxon>
        <taxon>Haliscomenobacteraceae</taxon>
        <taxon>Portibacter</taxon>
    </lineage>
</organism>
<proteinExistence type="inferred from homology"/>
<dbReference type="Pfam" id="PF26550">
    <property type="entry name" value="Tricorn_2nd"/>
    <property type="match status" value="1"/>
</dbReference>
<dbReference type="Pfam" id="PF14684">
    <property type="entry name" value="Tricorn_C1"/>
    <property type="match status" value="1"/>
</dbReference>
<evidence type="ECO:0000256" key="2">
    <source>
        <dbReference type="ARBA" id="ARBA00008524"/>
    </source>
</evidence>
<comment type="similarity">
    <text evidence="2 7">Belongs to the peptidase S41B family.</text>
</comment>
<dbReference type="PANTHER" id="PTHR43253:SF1">
    <property type="entry name" value="TRICORN PROTEASE HOMOLOG 2-RELATED"/>
    <property type="match status" value="1"/>
</dbReference>
<dbReference type="SUPFAM" id="SSF69304">
    <property type="entry name" value="Tricorn protease N-terminal domain"/>
    <property type="match status" value="1"/>
</dbReference>
<dbReference type="InterPro" id="IPR028204">
    <property type="entry name" value="Tricorn_C1"/>
</dbReference>
<name>A0AA37ST41_9BACT</name>
<feature type="active site" description="Charge relay system" evidence="8">
    <location>
        <position position="767"/>
    </location>
</feature>
<keyword evidence="4 7" id="KW-0645">Protease</keyword>
<evidence type="ECO:0000256" key="6">
    <source>
        <dbReference type="ARBA" id="ARBA00022825"/>
    </source>
</evidence>
<dbReference type="Gene3D" id="2.120.10.60">
    <property type="entry name" value="Tricorn protease N-terminal domain"/>
    <property type="match status" value="1"/>
</dbReference>
<dbReference type="CDD" id="cd07562">
    <property type="entry name" value="Peptidase_S41_TRI"/>
    <property type="match status" value="1"/>
</dbReference>
<dbReference type="SUPFAM" id="SSF82171">
    <property type="entry name" value="DPP6 N-terminal domain-like"/>
    <property type="match status" value="1"/>
</dbReference>
<evidence type="ECO:0000256" key="8">
    <source>
        <dbReference type="PIRSR" id="PIRSR036421-1"/>
    </source>
</evidence>
<dbReference type="Gene3D" id="2.30.42.10">
    <property type="match status" value="1"/>
</dbReference>
<keyword evidence="3 7" id="KW-0963">Cytoplasm</keyword>
<dbReference type="SUPFAM" id="SSF50156">
    <property type="entry name" value="PDZ domain-like"/>
    <property type="match status" value="1"/>
</dbReference>
<reference evidence="11" key="1">
    <citation type="journal article" date="2014" name="Int. J. Syst. Evol. Microbiol.">
        <title>Complete genome sequence of Corynebacterium casei LMG S-19264T (=DSM 44701T), isolated from a smear-ripened cheese.</title>
        <authorList>
            <consortium name="US DOE Joint Genome Institute (JGI-PGF)"/>
            <person name="Walter F."/>
            <person name="Albersmeier A."/>
            <person name="Kalinowski J."/>
            <person name="Ruckert C."/>
        </authorList>
    </citation>
    <scope>NUCLEOTIDE SEQUENCE</scope>
    <source>
        <strain evidence="11">NBRC 108769</strain>
    </source>
</reference>
<dbReference type="GO" id="GO:0008236">
    <property type="term" value="F:serine-type peptidase activity"/>
    <property type="evidence" value="ECO:0007669"/>
    <property type="project" value="UniProtKB-UniRule"/>
</dbReference>
<reference evidence="11" key="2">
    <citation type="submission" date="2023-01" db="EMBL/GenBank/DDBJ databases">
        <title>Draft genome sequence of Portibacter lacus strain NBRC 108769.</title>
        <authorList>
            <person name="Sun Q."/>
            <person name="Mori K."/>
        </authorList>
    </citation>
    <scope>NUCLEOTIDE SEQUENCE</scope>
    <source>
        <strain evidence="11">NBRC 108769</strain>
    </source>
</reference>
<evidence type="ECO:0000259" key="10">
    <source>
        <dbReference type="SMART" id="SM00245"/>
    </source>
</evidence>
<dbReference type="InterPro" id="IPR015943">
    <property type="entry name" value="WD40/YVTN_repeat-like_dom_sf"/>
</dbReference>
<dbReference type="RefSeq" id="WP_235295045.1">
    <property type="nucleotide sequence ID" value="NZ_BSOH01000031.1"/>
</dbReference>
<dbReference type="Pfam" id="PF26549">
    <property type="entry name" value="Tricorn_N"/>
    <property type="match status" value="1"/>
</dbReference>
<comment type="caution">
    <text evidence="11">The sequence shown here is derived from an EMBL/GenBank/DDBJ whole genome shotgun (WGS) entry which is preliminary data.</text>
</comment>
<dbReference type="InterPro" id="IPR012393">
    <property type="entry name" value="Tricorn_protease"/>
</dbReference>
<dbReference type="AlphaFoldDB" id="A0AA37ST41"/>
<evidence type="ECO:0000256" key="9">
    <source>
        <dbReference type="SAM" id="MobiDB-lite"/>
    </source>
</evidence>
<dbReference type="PIRSF" id="PIRSF036421">
    <property type="entry name" value="Tricorn_protease"/>
    <property type="match status" value="1"/>
</dbReference>
<dbReference type="GO" id="GO:0005737">
    <property type="term" value="C:cytoplasm"/>
    <property type="evidence" value="ECO:0007669"/>
    <property type="project" value="UniProtKB-SubCell"/>
</dbReference>
<dbReference type="Pfam" id="PF14685">
    <property type="entry name" value="PDZ_Tricorn"/>
    <property type="match status" value="1"/>
</dbReference>
<dbReference type="GO" id="GO:0006508">
    <property type="term" value="P:proteolysis"/>
    <property type="evidence" value="ECO:0007669"/>
    <property type="project" value="UniProtKB-UniRule"/>
</dbReference>
<dbReference type="Gene3D" id="3.90.226.10">
    <property type="entry name" value="2-enoyl-CoA Hydratase, Chain A, domain 1"/>
    <property type="match status" value="1"/>
</dbReference>
<dbReference type="PANTHER" id="PTHR43253">
    <property type="entry name" value="TRICORN PROTEASE HOMOLOG 2-RELATED"/>
    <property type="match status" value="1"/>
</dbReference>
<protein>
    <recommendedName>
        <fullName evidence="7">Tricorn protease homolog</fullName>
        <ecNumber evidence="7">3.4.21.-</ecNumber>
    </recommendedName>
</protein>
<evidence type="ECO:0000256" key="5">
    <source>
        <dbReference type="ARBA" id="ARBA00022801"/>
    </source>
</evidence>
<sequence length="1104" mass="123784">MKQIIYHIFALILTVNLSAQETRLLRSPDLSDHHVVFTYASDIWTLDLSDNTTKRLTSTSAIETNPRISPDGKTVAFTSDRSGAPSVYTVSIEGGSPERLTYYPATDEVRDWTPDGTKILYASSRETAPSRYNRLWTVSKDGGPSEMINQQWGNDATYSADGNRLALDRVRRWDSEWRGYRGGQNTPLIILDLNTNEETLIPHDKTYDIKPVWLGDMVYFLSDRDKTMNIWSYQPTTKAVSQVTKLKGADIKWLSGHGHKLVYERNGYLHLFDLTTEQSEKLKINLIGDFPWAETKWENVGRSADNASISPNAKRAIFESRGELFTVPVEKGNSRNITQSSGAADRRPIWSPKGDQVAWFSDKNGNGYELILASQDGLEIHKTISLGESKLGWEPNWSPDGKYIAYVDDDVRIKYIDLESETITTADIGGNNLERGRSGLSWSPDSKWLAYTKTGDNGFRQIMAYALESKIAKPLTNSFADAFSPTWDLDQKHLYFLASTDLALGSGWANTSAMTARPEYAAYLINLDAEDESPFIPLSDEEEVKADEEKDSDEKTEADPKEEKKPKKKKSKDEDSDKDHEDGAEDKKEEEKLIKIDFDNLERRTIALPMDVANYIGTALAPEGHVFIAERKPNSRGATIHKFSLKDREAKEFLDGVNSIVTTPDGKNMLAQVGGDWKVVGTGGPSGKDGKSLKMDLQMKLDRSQEWTQIFNEAWRYERDYFYDPNLHGRDWDDVYERYAPLVPFIKHRADLTYVLDQVSGELSVGHSFVFGGDYPETESDKVGLLGADFEADQNYWKITKIYNSESWNPDLSSPLDRPDVKVEEGNYLVGINGKEITSEADLYLSLDGTVGNQTIIHINSEPKFEGSWKETVSPIRSENALRQRAWVEDNRRLVDKLSNGRLAYIWVPNTSVPGFVSFNRYLFAQQDKEGAVIDERFNGGGLLDDYMVDLMTRKLRAAITNEVPNGKPLRLPTGVLGPKVLLINEMAGSGGDFFPWVFRHQEAGPLIGSTTWGGLVKSSVHYSLVDGGALTSPDNAVFDPAKGEWIGENTGIAPDIAIRQDAKSLNNGIDPQLERAVSELLKTLEREKPVQIKIPSYPSPAKQ</sequence>
<feature type="region of interest" description="Disordered" evidence="9">
    <location>
        <begin position="540"/>
        <end position="588"/>
    </location>
</feature>
<keyword evidence="12" id="KW-1185">Reference proteome</keyword>
<feature type="domain" description="Tail specific protease" evidence="10">
    <location>
        <begin position="868"/>
        <end position="1060"/>
    </location>
</feature>
<dbReference type="InterPro" id="IPR029045">
    <property type="entry name" value="ClpP/crotonase-like_dom_sf"/>
</dbReference>
<evidence type="ECO:0000313" key="12">
    <source>
        <dbReference type="Proteomes" id="UP001156666"/>
    </source>
</evidence>
<dbReference type="SUPFAM" id="SSF52096">
    <property type="entry name" value="ClpP/crotonase"/>
    <property type="match status" value="1"/>
</dbReference>
<dbReference type="Gene3D" id="2.130.10.10">
    <property type="entry name" value="YVTN repeat-like/Quinoprotein amine dehydrogenase"/>
    <property type="match status" value="1"/>
</dbReference>
<dbReference type="Proteomes" id="UP001156666">
    <property type="component" value="Unassembled WGS sequence"/>
</dbReference>
<dbReference type="EC" id="3.4.21.-" evidence="7"/>
<accession>A0AA37ST41</accession>
<dbReference type="Pfam" id="PF03572">
    <property type="entry name" value="Peptidase_S41"/>
    <property type="match status" value="1"/>
</dbReference>
<feature type="compositionally biased region" description="Basic and acidic residues" evidence="9">
    <location>
        <begin position="552"/>
        <end position="588"/>
    </location>
</feature>
<evidence type="ECO:0000256" key="1">
    <source>
        <dbReference type="ARBA" id="ARBA00004496"/>
    </source>
</evidence>
<dbReference type="Gene3D" id="3.30.750.44">
    <property type="match status" value="1"/>
</dbReference>
<comment type="function">
    <text evidence="7">Degrades oligopeptides.</text>
</comment>
<keyword evidence="6 7" id="KW-0720">Serine protease</keyword>
<evidence type="ECO:0000256" key="4">
    <source>
        <dbReference type="ARBA" id="ARBA00022670"/>
    </source>
</evidence>
<feature type="compositionally biased region" description="Acidic residues" evidence="9">
    <location>
        <begin position="540"/>
        <end position="551"/>
    </location>
</feature>
<evidence type="ECO:0000256" key="3">
    <source>
        <dbReference type="ARBA" id="ARBA00022490"/>
    </source>
</evidence>
<dbReference type="InterPro" id="IPR029414">
    <property type="entry name" value="Tricorn_PDZ"/>
</dbReference>